<feature type="signal peptide" evidence="2">
    <location>
        <begin position="1"/>
        <end position="20"/>
    </location>
</feature>
<feature type="compositionally biased region" description="Basic and acidic residues" evidence="1">
    <location>
        <begin position="198"/>
        <end position="210"/>
    </location>
</feature>
<gene>
    <name evidence="3" type="ORF">OV287_31060</name>
</gene>
<organism evidence="3 4">
    <name type="scientific">Archangium lansingense</name>
    <dbReference type="NCBI Taxonomy" id="2995310"/>
    <lineage>
        <taxon>Bacteria</taxon>
        <taxon>Pseudomonadati</taxon>
        <taxon>Myxococcota</taxon>
        <taxon>Myxococcia</taxon>
        <taxon>Myxococcales</taxon>
        <taxon>Cystobacterineae</taxon>
        <taxon>Archangiaceae</taxon>
        <taxon>Archangium</taxon>
    </lineage>
</organism>
<dbReference type="Gene3D" id="2.50.20.10">
    <property type="entry name" value="Lipoprotein localisation LolA/LolB/LppX"/>
    <property type="match status" value="1"/>
</dbReference>
<reference evidence="3 4" key="1">
    <citation type="submission" date="2022-11" db="EMBL/GenBank/DDBJ databases">
        <title>Minimal conservation of predation-associated metabolite biosynthetic gene clusters underscores biosynthetic potential of Myxococcota including descriptions for ten novel species: Archangium lansinium sp. nov., Myxococcus landrumus sp. nov., Nannocystis bai.</title>
        <authorList>
            <person name="Ahearne A."/>
            <person name="Stevens C."/>
            <person name="Phillips K."/>
        </authorList>
    </citation>
    <scope>NUCLEOTIDE SEQUENCE [LARGE SCALE GENOMIC DNA]</scope>
    <source>
        <strain evidence="3 4">MIWBW</strain>
    </source>
</reference>
<name>A0ABT4ADC5_9BACT</name>
<keyword evidence="4" id="KW-1185">Reference proteome</keyword>
<evidence type="ECO:0008006" key="5">
    <source>
        <dbReference type="Google" id="ProtNLM"/>
    </source>
</evidence>
<feature type="region of interest" description="Disordered" evidence="1">
    <location>
        <begin position="198"/>
        <end position="225"/>
    </location>
</feature>
<accession>A0ABT4ADC5</accession>
<evidence type="ECO:0000256" key="1">
    <source>
        <dbReference type="SAM" id="MobiDB-lite"/>
    </source>
</evidence>
<feature type="chain" id="PRO_5045646129" description="DUF4412 domain-containing protein" evidence="2">
    <location>
        <begin position="21"/>
        <end position="225"/>
    </location>
</feature>
<dbReference type="Proteomes" id="UP001207654">
    <property type="component" value="Unassembled WGS sequence"/>
</dbReference>
<protein>
    <recommendedName>
        <fullName evidence="5">DUF4412 domain-containing protein</fullName>
    </recommendedName>
</protein>
<evidence type="ECO:0000313" key="3">
    <source>
        <dbReference type="EMBL" id="MCY1078909.1"/>
    </source>
</evidence>
<keyword evidence="2" id="KW-0732">Signal</keyword>
<evidence type="ECO:0000256" key="2">
    <source>
        <dbReference type="SAM" id="SignalP"/>
    </source>
</evidence>
<dbReference type="RefSeq" id="WP_267537668.1">
    <property type="nucleotide sequence ID" value="NZ_JAPNKA010000001.1"/>
</dbReference>
<sequence>MRWMHWLPGAVLFTAPLALAQTPAAASPRSFTANLVTIFKGGKESSTRQRIAVRGDMMHFRSGDEPMGILLDFGQEKVWMLIPQEKMAIESKLTRSLNFPLSLVLTDASGNPCGKEPTLTCTREGEEPISGRPTVKWRIVHTSKDKKTRTETAWVDPKLGTVVRHATEDGGAMELRDLQEGPVEEALVQFPAGFVTVDEKNLRHEDEPKPAPKPKKKDTAPGKKP</sequence>
<proteinExistence type="predicted"/>
<comment type="caution">
    <text evidence="3">The sequence shown here is derived from an EMBL/GenBank/DDBJ whole genome shotgun (WGS) entry which is preliminary data.</text>
</comment>
<dbReference type="EMBL" id="JAPNKA010000001">
    <property type="protein sequence ID" value="MCY1078909.1"/>
    <property type="molecule type" value="Genomic_DNA"/>
</dbReference>
<evidence type="ECO:0000313" key="4">
    <source>
        <dbReference type="Proteomes" id="UP001207654"/>
    </source>
</evidence>